<dbReference type="TCDB" id="8.A.42.1.3">
    <property type="family name" value="the small hydrophilic yodl domain/protein (yodl) family"/>
</dbReference>
<dbReference type="OrthoDB" id="9803716at2"/>
<name>E6UK93_RUMA7</name>
<dbReference type="InterPro" id="IPR025923">
    <property type="entry name" value="YodL-like_dom"/>
</dbReference>
<dbReference type="HOGENOM" id="CLU_1989186_0_0_9"/>
<proteinExistence type="predicted"/>
<keyword evidence="2" id="KW-0614">Plasmid</keyword>
<reference evidence="3" key="1">
    <citation type="journal article" date="2011" name="J. Bacteriol.">
        <title>Complete genome of the cellulolytic ruminal bacterium Ruminococcus albus 7.</title>
        <authorList>
            <person name="Suen G."/>
            <person name="Stevenson D.M."/>
            <person name="Bruce D.C."/>
            <person name="Chertkov O."/>
            <person name="Copeland A."/>
            <person name="Cheng J.F."/>
            <person name="Detter C."/>
            <person name="Detter J.C."/>
            <person name="Goodwin L.A."/>
            <person name="Han C.S."/>
            <person name="Hauser L.J."/>
            <person name="Ivanova N.N."/>
            <person name="Kyrpides N.C."/>
            <person name="Land M.L."/>
            <person name="Lapidus A."/>
            <person name="Lucas S."/>
            <person name="Ovchinnikova G."/>
            <person name="Pitluck S."/>
            <person name="Tapia R."/>
            <person name="Woyke T."/>
            <person name="Boyum J."/>
            <person name="Mead D."/>
            <person name="Weimer P.J."/>
        </authorList>
    </citation>
    <scope>NUCLEOTIDE SEQUENCE [LARGE SCALE GENOMIC DNA]</scope>
    <source>
        <strain evidence="3">ATCC 27210 / DSM 20455 / JCM 14654 / NCDO 2250 / 7</strain>
        <plasmid evidence="3">pRUMAL01</plasmid>
    </source>
</reference>
<evidence type="ECO:0000313" key="3">
    <source>
        <dbReference type="Proteomes" id="UP000006919"/>
    </source>
</evidence>
<dbReference type="EMBL" id="CP002404">
    <property type="protein sequence ID" value="ADU24089.1"/>
    <property type="molecule type" value="Genomic_DNA"/>
</dbReference>
<geneLocation type="plasmid" evidence="2 3">
    <name>pRUMAL01</name>
</geneLocation>
<gene>
    <name evidence="2" type="ordered locus">Rumal_3650</name>
</gene>
<dbReference type="Proteomes" id="UP000006919">
    <property type="component" value="Plasmid pRUMAL01"/>
</dbReference>
<organism evidence="2 3">
    <name type="scientific">Ruminococcus albus (strain ATCC 27210 / DSM 20455 / JCM 14654 / NCDO 2250 / 7)</name>
    <dbReference type="NCBI Taxonomy" id="697329"/>
    <lineage>
        <taxon>Bacteria</taxon>
        <taxon>Bacillati</taxon>
        <taxon>Bacillota</taxon>
        <taxon>Clostridia</taxon>
        <taxon>Eubacteriales</taxon>
        <taxon>Oscillospiraceae</taxon>
        <taxon>Ruminococcus</taxon>
    </lineage>
</organism>
<feature type="domain" description="YodL-like" evidence="1">
    <location>
        <begin position="2"/>
        <end position="99"/>
    </location>
</feature>
<dbReference type="AlphaFoldDB" id="E6UK93"/>
<accession>E6UK93</accession>
<sequence>MNYKIFQMKYSNKTRGAVFSCYETAKKEKPDLSIKDYDMVYSGKTDLSGSDSYALNELYNVFNIRHPKDFKGRSMSVSDVIDLEGRLYYVDTFGFKRINIDFKLIKKEN</sequence>
<evidence type="ECO:0000313" key="2">
    <source>
        <dbReference type="EMBL" id="ADU24089.1"/>
    </source>
</evidence>
<dbReference type="RefSeq" id="WP_013483637.1">
    <property type="nucleotide sequence ID" value="NC_014824.1"/>
</dbReference>
<dbReference type="Pfam" id="PF14191">
    <property type="entry name" value="YodL"/>
    <property type="match status" value="1"/>
</dbReference>
<dbReference type="KEGG" id="ral:Rumal_3650"/>
<evidence type="ECO:0000259" key="1">
    <source>
        <dbReference type="Pfam" id="PF14191"/>
    </source>
</evidence>
<protein>
    <submittedName>
        <fullName evidence="2">Putative DNA primase</fullName>
    </submittedName>
</protein>
<dbReference type="eggNOG" id="COG4227">
    <property type="taxonomic scope" value="Bacteria"/>
</dbReference>